<sequence>MSCFCNRLLEAAKNESIVRSQDVFTLVQYVSRNPLGKTMAWDWVTLNWDYLVNRYTINDRNLGRLPSRITSTYNTDIQLWKMENFFALHPNAGAGEMPRKQALETVKNNIEWVKRNLDEIRVWLDTNVVLEN</sequence>
<dbReference type="PANTHER" id="PTHR11533">
    <property type="entry name" value="PROTEASE M1 ZINC METALLOPROTEASE"/>
    <property type="match status" value="1"/>
</dbReference>
<name>A0A8C2HMA5_CYPCA</name>
<evidence type="ECO:0000313" key="5">
    <source>
        <dbReference type="Proteomes" id="UP000694701"/>
    </source>
</evidence>
<organism evidence="4 5">
    <name type="scientific">Cyprinus carpio</name>
    <name type="common">Common carp</name>
    <dbReference type="NCBI Taxonomy" id="7962"/>
    <lineage>
        <taxon>Eukaryota</taxon>
        <taxon>Metazoa</taxon>
        <taxon>Chordata</taxon>
        <taxon>Craniata</taxon>
        <taxon>Vertebrata</taxon>
        <taxon>Euteleostomi</taxon>
        <taxon>Actinopterygii</taxon>
        <taxon>Neopterygii</taxon>
        <taxon>Teleostei</taxon>
        <taxon>Ostariophysi</taxon>
        <taxon>Cypriniformes</taxon>
        <taxon>Cyprinidae</taxon>
        <taxon>Cyprininae</taxon>
        <taxon>Cyprinus</taxon>
    </lineage>
</organism>
<dbReference type="Proteomes" id="UP000694701">
    <property type="component" value="Unplaced"/>
</dbReference>
<evidence type="ECO:0000259" key="3">
    <source>
        <dbReference type="Pfam" id="PF11838"/>
    </source>
</evidence>
<keyword evidence="2" id="KW-0645">Protease</keyword>
<evidence type="ECO:0000256" key="2">
    <source>
        <dbReference type="ARBA" id="ARBA00022438"/>
    </source>
</evidence>
<dbReference type="GO" id="GO:0043171">
    <property type="term" value="P:peptide catabolic process"/>
    <property type="evidence" value="ECO:0007669"/>
    <property type="project" value="TreeGrafter"/>
</dbReference>
<reference evidence="4" key="1">
    <citation type="submission" date="2025-08" db="UniProtKB">
        <authorList>
            <consortium name="Ensembl"/>
        </authorList>
    </citation>
    <scope>IDENTIFICATION</scope>
</reference>
<dbReference type="GO" id="GO:0006508">
    <property type="term" value="P:proteolysis"/>
    <property type="evidence" value="ECO:0007669"/>
    <property type="project" value="TreeGrafter"/>
</dbReference>
<dbReference type="InterPro" id="IPR024571">
    <property type="entry name" value="ERAP1-like_C_dom"/>
</dbReference>
<accession>A0A8C2HMA5</accession>
<dbReference type="GO" id="GO:0005615">
    <property type="term" value="C:extracellular space"/>
    <property type="evidence" value="ECO:0007669"/>
    <property type="project" value="TreeGrafter"/>
</dbReference>
<dbReference type="GO" id="GO:0042277">
    <property type="term" value="F:peptide binding"/>
    <property type="evidence" value="ECO:0007669"/>
    <property type="project" value="TreeGrafter"/>
</dbReference>
<evidence type="ECO:0000256" key="1">
    <source>
        <dbReference type="ARBA" id="ARBA00010136"/>
    </source>
</evidence>
<dbReference type="GO" id="GO:0008270">
    <property type="term" value="F:zinc ion binding"/>
    <property type="evidence" value="ECO:0007669"/>
    <property type="project" value="TreeGrafter"/>
</dbReference>
<dbReference type="GO" id="GO:0005886">
    <property type="term" value="C:plasma membrane"/>
    <property type="evidence" value="ECO:0007669"/>
    <property type="project" value="TreeGrafter"/>
</dbReference>
<dbReference type="GO" id="GO:0008217">
    <property type="term" value="P:regulation of blood pressure"/>
    <property type="evidence" value="ECO:0007669"/>
    <property type="project" value="TreeGrafter"/>
</dbReference>
<dbReference type="GO" id="GO:0070006">
    <property type="term" value="F:metalloaminopeptidase activity"/>
    <property type="evidence" value="ECO:0007669"/>
    <property type="project" value="TreeGrafter"/>
</dbReference>
<keyword evidence="2" id="KW-0378">Hydrolase</keyword>
<dbReference type="AlphaFoldDB" id="A0A8C2HMA5"/>
<dbReference type="Gene3D" id="1.25.50.20">
    <property type="match status" value="1"/>
</dbReference>
<dbReference type="GO" id="GO:0005737">
    <property type="term" value="C:cytoplasm"/>
    <property type="evidence" value="ECO:0007669"/>
    <property type="project" value="TreeGrafter"/>
</dbReference>
<dbReference type="PANTHER" id="PTHR11533:SF276">
    <property type="entry name" value="GLUTAMYL AMINOPEPTIDASE"/>
    <property type="match status" value="1"/>
</dbReference>
<protein>
    <recommendedName>
        <fullName evidence="3">ERAP1-like C-terminal domain-containing protein</fullName>
    </recommendedName>
</protein>
<evidence type="ECO:0000313" key="4">
    <source>
        <dbReference type="Ensembl" id="ENSCCRP00020053534.1"/>
    </source>
</evidence>
<proteinExistence type="inferred from homology"/>
<comment type="similarity">
    <text evidence="1">Belongs to the peptidase M1 family.</text>
</comment>
<keyword evidence="2" id="KW-0031">Aminopeptidase</keyword>
<dbReference type="InterPro" id="IPR050344">
    <property type="entry name" value="Peptidase_M1_aminopeptidases"/>
</dbReference>
<feature type="domain" description="ERAP1-like C-terminal" evidence="3">
    <location>
        <begin position="6"/>
        <end position="108"/>
    </location>
</feature>
<dbReference type="Ensembl" id="ENSCCRT00020058508.1">
    <property type="protein sequence ID" value="ENSCCRP00020053534.1"/>
    <property type="gene ID" value="ENSCCRG00020024146.1"/>
</dbReference>
<dbReference type="Pfam" id="PF11838">
    <property type="entry name" value="ERAP1_C"/>
    <property type="match status" value="1"/>
</dbReference>